<sequence length="75" mass="8688">MYRPVRPTHRRRFFVSRGRLNKSTELRLFSFTQSPRPRPFLASTRRNRARSSRGPAPSRDREGASSTSDRIGAAR</sequence>
<evidence type="ECO:0000313" key="2">
    <source>
        <dbReference type="EMBL" id="AKH46669.1"/>
    </source>
</evidence>
<feature type="region of interest" description="Disordered" evidence="1">
    <location>
        <begin position="27"/>
        <end position="75"/>
    </location>
</feature>
<accession>A0A0F7L291</accession>
<evidence type="ECO:0000256" key="1">
    <source>
        <dbReference type="SAM" id="MobiDB-lite"/>
    </source>
</evidence>
<dbReference type="EMBL" id="KR029585">
    <property type="protein sequence ID" value="AKH46669.1"/>
    <property type="molecule type" value="Genomic_DNA"/>
</dbReference>
<organism evidence="2">
    <name type="scientific">uncultured marine virus</name>
    <dbReference type="NCBI Taxonomy" id="186617"/>
    <lineage>
        <taxon>Viruses</taxon>
        <taxon>environmental samples</taxon>
    </lineage>
</organism>
<reference evidence="2" key="2">
    <citation type="submission" date="2015-03" db="EMBL/GenBank/DDBJ databases">
        <authorList>
            <person name="Chow C.-E.T."/>
            <person name="Winget D.M."/>
            <person name="White R.A.III."/>
            <person name="Hallam S.J."/>
            <person name="Suttle C.A."/>
        </authorList>
    </citation>
    <scope>NUCLEOTIDE SEQUENCE</scope>
    <source>
        <strain evidence="2">Anoxic2_1</strain>
    </source>
</reference>
<name>A0A0F7L291_9VIRU</name>
<protein>
    <submittedName>
        <fullName evidence="2">Uncharacterized protein</fullName>
    </submittedName>
</protein>
<proteinExistence type="predicted"/>
<reference evidence="2" key="1">
    <citation type="journal article" date="2015" name="Front. Microbiol.">
        <title>Combining genomic sequencing methods to explore viral diversity and reveal potential virus-host interactions.</title>
        <authorList>
            <person name="Chow C.E."/>
            <person name="Winget D.M."/>
            <person name="White R.A.III."/>
            <person name="Hallam S.J."/>
            <person name="Suttle C.A."/>
        </authorList>
    </citation>
    <scope>NUCLEOTIDE SEQUENCE</scope>
    <source>
        <strain evidence="2">Anoxic2_1</strain>
    </source>
</reference>